<evidence type="ECO:0000256" key="3">
    <source>
        <dbReference type="ARBA" id="ARBA00022475"/>
    </source>
</evidence>
<keyword evidence="5 8" id="KW-1133">Transmembrane helix</keyword>
<evidence type="ECO:0000256" key="5">
    <source>
        <dbReference type="ARBA" id="ARBA00022989"/>
    </source>
</evidence>
<feature type="transmembrane region" description="Helical" evidence="8">
    <location>
        <begin position="26"/>
        <end position="47"/>
    </location>
</feature>
<dbReference type="InterPro" id="IPR037185">
    <property type="entry name" value="EmrE-like"/>
</dbReference>
<keyword evidence="3" id="KW-1003">Cell membrane</keyword>
<evidence type="ECO:0000256" key="6">
    <source>
        <dbReference type="ARBA" id="ARBA00023136"/>
    </source>
</evidence>
<gene>
    <name evidence="9" type="ORF">GQR93_11415</name>
</gene>
<evidence type="ECO:0000313" key="10">
    <source>
        <dbReference type="Proteomes" id="UP000465035"/>
    </source>
</evidence>
<dbReference type="EMBL" id="CP047121">
    <property type="protein sequence ID" value="QHB52754.1"/>
    <property type="molecule type" value="Genomic_DNA"/>
</dbReference>
<dbReference type="Pfam" id="PF00893">
    <property type="entry name" value="Multi_Drug_Res"/>
    <property type="match status" value="1"/>
</dbReference>
<protein>
    <submittedName>
        <fullName evidence="9">QacE family quaternary ammonium compound efflux SMR transporter</fullName>
    </submittedName>
</protein>
<dbReference type="PANTHER" id="PTHR30561:SF1">
    <property type="entry name" value="MULTIDRUG TRANSPORTER EMRE"/>
    <property type="match status" value="1"/>
</dbReference>
<dbReference type="GO" id="GO:0022857">
    <property type="term" value="F:transmembrane transporter activity"/>
    <property type="evidence" value="ECO:0007669"/>
    <property type="project" value="InterPro"/>
</dbReference>
<dbReference type="SUPFAM" id="SSF103481">
    <property type="entry name" value="Multidrug resistance efflux transporter EmrE"/>
    <property type="match status" value="1"/>
</dbReference>
<evidence type="ECO:0000256" key="8">
    <source>
        <dbReference type="SAM" id="Phobius"/>
    </source>
</evidence>
<dbReference type="PANTHER" id="PTHR30561">
    <property type="entry name" value="SMR FAMILY PROTON-DEPENDENT DRUG EFFLUX TRANSPORTER SUGE"/>
    <property type="match status" value="1"/>
</dbReference>
<dbReference type="InterPro" id="IPR045324">
    <property type="entry name" value="Small_multidrug_res"/>
</dbReference>
<keyword evidence="6 8" id="KW-0472">Membrane</keyword>
<reference evidence="9 10" key="1">
    <citation type="submission" date="2019-12" db="EMBL/GenBank/DDBJ databases">
        <title>Lactobacillus hilgardii FLUB.</title>
        <authorList>
            <person name="Gustaw K."/>
        </authorList>
    </citation>
    <scope>NUCLEOTIDE SEQUENCE [LARGE SCALE GENOMIC DNA]</scope>
    <source>
        <strain evidence="9 10">FLUB</strain>
    </source>
</reference>
<dbReference type="Proteomes" id="UP000465035">
    <property type="component" value="Chromosome"/>
</dbReference>
<dbReference type="AlphaFoldDB" id="A0A6P1EFK9"/>
<evidence type="ECO:0000256" key="1">
    <source>
        <dbReference type="ARBA" id="ARBA00004651"/>
    </source>
</evidence>
<evidence type="ECO:0000256" key="2">
    <source>
        <dbReference type="ARBA" id="ARBA00022448"/>
    </source>
</evidence>
<organism evidence="9 10">
    <name type="scientific">Lentilactobacillus hilgardii</name>
    <name type="common">Lactobacillus hilgardii</name>
    <dbReference type="NCBI Taxonomy" id="1588"/>
    <lineage>
        <taxon>Bacteria</taxon>
        <taxon>Bacillati</taxon>
        <taxon>Bacillota</taxon>
        <taxon>Bacilli</taxon>
        <taxon>Lactobacillales</taxon>
        <taxon>Lactobacillaceae</taxon>
        <taxon>Lentilactobacillus</taxon>
    </lineage>
</organism>
<evidence type="ECO:0000256" key="4">
    <source>
        <dbReference type="ARBA" id="ARBA00022692"/>
    </source>
</evidence>
<feature type="transmembrane region" description="Helical" evidence="8">
    <location>
        <begin position="59"/>
        <end position="78"/>
    </location>
</feature>
<keyword evidence="4 7" id="KW-0812">Transmembrane</keyword>
<dbReference type="GO" id="GO:0005886">
    <property type="term" value="C:plasma membrane"/>
    <property type="evidence" value="ECO:0007669"/>
    <property type="project" value="UniProtKB-SubCell"/>
</dbReference>
<accession>A0A6P1EFK9</accession>
<dbReference type="GeneID" id="69058980"/>
<keyword evidence="2" id="KW-0813">Transport</keyword>
<name>A0A6P1EFK9_LENHI</name>
<dbReference type="Gene3D" id="1.10.3730.20">
    <property type="match status" value="1"/>
</dbReference>
<dbReference type="RefSeq" id="WP_004466676.1">
    <property type="nucleotide sequence ID" value="NZ_CABKOL010000104.1"/>
</dbReference>
<comment type="similarity">
    <text evidence="7">Belongs to the drug/metabolite transporter (DMT) superfamily. Small multidrug resistance (SMR) (TC 2.A.7.1) family.</text>
</comment>
<feature type="transmembrane region" description="Helical" evidence="8">
    <location>
        <begin position="84"/>
        <end position="105"/>
    </location>
</feature>
<evidence type="ECO:0000313" key="9">
    <source>
        <dbReference type="EMBL" id="QHB52754.1"/>
    </source>
</evidence>
<sequence length="107" mass="11449">MGYLFLLLAILGELLGTSLLKASEGFSVLLPTVGAIISYMTCLYFLALSMKTVNLNIAYAIWCGIGMVLTTIIAVYIWKEPVNLASFLGIGLILMGTVILSLYGAGH</sequence>
<comment type="subcellular location">
    <subcellularLocation>
        <location evidence="1 7">Cell membrane</location>
        <topology evidence="1 7">Multi-pass membrane protein</topology>
    </subcellularLocation>
</comment>
<evidence type="ECO:0000256" key="7">
    <source>
        <dbReference type="RuleBase" id="RU003942"/>
    </source>
</evidence>
<dbReference type="SMR" id="A0A6P1EFK9"/>
<proteinExistence type="inferred from homology"/>
<dbReference type="InterPro" id="IPR000390">
    <property type="entry name" value="Small_drug/metabolite_transptr"/>
</dbReference>